<comment type="caution">
    <text evidence="2">The sequence shown here is derived from an EMBL/GenBank/DDBJ whole genome shotgun (WGS) entry which is preliminary data.</text>
</comment>
<keyword evidence="1" id="KW-1133">Transmembrane helix</keyword>
<organism evidence="2 3">
    <name type="scientific">Haloarcula salinisoli</name>
    <dbReference type="NCBI Taxonomy" id="2487746"/>
    <lineage>
        <taxon>Archaea</taxon>
        <taxon>Methanobacteriati</taxon>
        <taxon>Methanobacteriota</taxon>
        <taxon>Stenosarchaea group</taxon>
        <taxon>Halobacteria</taxon>
        <taxon>Halobacteriales</taxon>
        <taxon>Haloarculaceae</taxon>
        <taxon>Haloarcula</taxon>
    </lineage>
</organism>
<keyword evidence="3" id="KW-1185">Reference proteome</keyword>
<dbReference type="EMBL" id="RKLQ01000005">
    <property type="protein sequence ID" value="MBX0305646.1"/>
    <property type="molecule type" value="Genomic_DNA"/>
</dbReference>
<feature type="transmembrane region" description="Helical" evidence="1">
    <location>
        <begin position="71"/>
        <end position="91"/>
    </location>
</feature>
<keyword evidence="1" id="KW-0472">Membrane</keyword>
<sequence>MSNSTPDSNASSTTTLRKLASHAKLRASQAAANPTFRRAVQFSLTLFLFSGTAMAQTTIGDTYCGTSVEGLLDVTFGALVGLGLPATMFYVGRSGLSYMRASGNPNQQNEARKDLILSMTGFGVILLAIVSPELIDKFASAASVQFSDCVKPLS</sequence>
<keyword evidence="1" id="KW-0812">Transmembrane</keyword>
<proteinExistence type="predicted"/>
<protein>
    <submittedName>
        <fullName evidence="2">Pilin</fullName>
    </submittedName>
</protein>
<dbReference type="AlphaFoldDB" id="A0A8J7YPQ5"/>
<reference evidence="2" key="1">
    <citation type="submission" date="2021-06" db="EMBL/GenBank/DDBJ databases">
        <title>Halomicroarcula sp. F24A a new haloarchaeum isolated from saline soil.</title>
        <authorList>
            <person name="Duran-Viseras A."/>
            <person name="Sanchez-Porro C."/>
            <person name="Ventosa A."/>
        </authorList>
    </citation>
    <scope>NUCLEOTIDE SEQUENCE</scope>
    <source>
        <strain evidence="2">F24A</strain>
    </source>
</reference>
<dbReference type="Proteomes" id="UP000783863">
    <property type="component" value="Unassembled WGS sequence"/>
</dbReference>
<evidence type="ECO:0000313" key="2">
    <source>
        <dbReference type="EMBL" id="MBX0305646.1"/>
    </source>
</evidence>
<name>A0A8J7YPQ5_9EURY</name>
<gene>
    <name evidence="2" type="ORF">EGD98_18545</name>
</gene>
<feature type="transmembrane region" description="Helical" evidence="1">
    <location>
        <begin position="115"/>
        <end position="135"/>
    </location>
</feature>
<evidence type="ECO:0000313" key="3">
    <source>
        <dbReference type="Proteomes" id="UP000783863"/>
    </source>
</evidence>
<accession>A0A8J7YPQ5</accession>
<evidence type="ECO:0000256" key="1">
    <source>
        <dbReference type="SAM" id="Phobius"/>
    </source>
</evidence>